<proteinExistence type="predicted"/>
<comment type="caution">
    <text evidence="2">The sequence shown here is derived from an EMBL/GenBank/DDBJ whole genome shotgun (WGS) entry which is preliminary data.</text>
</comment>
<keyword evidence="3" id="KW-1185">Reference proteome</keyword>
<accession>R4YZZ8</accession>
<dbReference type="AlphaFoldDB" id="R4YZZ8"/>
<evidence type="ECO:0008006" key="4">
    <source>
        <dbReference type="Google" id="ProtNLM"/>
    </source>
</evidence>
<evidence type="ECO:0000256" key="1">
    <source>
        <dbReference type="SAM" id="MobiDB-lite"/>
    </source>
</evidence>
<protein>
    <recommendedName>
        <fullName evidence="4">Phospholipase C/D domain-containing protein</fullName>
    </recommendedName>
</protein>
<evidence type="ECO:0000313" key="3">
    <source>
        <dbReference type="Proteomes" id="UP000018291"/>
    </source>
</evidence>
<sequence length="769" mass="84970">MPGWYIHMEAAKKTADQLRNGDVPIDFPIGKDGAIDLGEIAYKWRNYLAAGALGPDIFFLLPDFSGDKGNVLRTIIDWIRDVWEVLDEEFLKRWNEWAAPVISGVGNVINQISGGVAREIGTMLQELAELIKDAILGLLTKLYDWFGLLTSGVPKGWGDSGFYWSDMFHYRKTFEFARKLYENATTEQHKAFALGWMSHCATDVTGHSFVNAKCGGPFRLHWQRHHLVENHMDARVYDAQHGGTEPYGEMDTAALHFRLAFRNGQQAPYLGASDAPAYDYFTGLPGYPTDDSAAADHEREELWDLDTLDLPADLCRLIIDTMADVYGDDGPRLLTQGSASFHDGSSGRPSVDAIQDTWWTLYKYVKYTSTSGYSPRRPTAPPVFNDHSPPSPPGFGGHDDPARGGDDDDDFDLLDMLLAVLSWPLYLAELGVWFGTLPVAVVNDLATYPVREVLYENVVVPMWSAMLAARQPLVMTGFLMPKHEEISEGLVRLGISTAAGPNLAAMLKSPTGVPPFPVPDEPSGRQAGSPRDADAAYPRSIIRDDPSTFQQVFGAIVGDSWADGKAPSEFLRPWRYPHRHNDGTVNGWEPSLTHAGPWQQWQDATALFGNDPGHTEARRLFDAAKTPHATEEACDFHLGKGEHLGDPVDYGLHVIGRMTSGDQHPDYNLDADRGYGYHCWDWNRMTGTTTPDGSEFDDTFKFGKPCTPPEGYQGNTDARVYDAHTHLAIHYLEGVDPGCNPHEGDLSGTEVTPDDIVAAGGLDPAGRKE</sequence>
<organism evidence="2 3">
    <name type="scientific">Candidatus Neomicrothrix parvicella RN1</name>
    <dbReference type="NCBI Taxonomy" id="1229780"/>
    <lineage>
        <taxon>Bacteria</taxon>
        <taxon>Bacillati</taxon>
        <taxon>Actinomycetota</taxon>
        <taxon>Acidimicrobiia</taxon>
        <taxon>Acidimicrobiales</taxon>
        <taxon>Microthrixaceae</taxon>
        <taxon>Candidatus Neomicrothrix</taxon>
    </lineage>
</organism>
<feature type="region of interest" description="Disordered" evidence="1">
    <location>
        <begin position="510"/>
        <end position="534"/>
    </location>
</feature>
<dbReference type="STRING" id="1229780.BN381_130159"/>
<gene>
    <name evidence="2" type="ORF">BN381_130159</name>
</gene>
<feature type="region of interest" description="Disordered" evidence="1">
    <location>
        <begin position="371"/>
        <end position="406"/>
    </location>
</feature>
<evidence type="ECO:0000313" key="2">
    <source>
        <dbReference type="EMBL" id="CCM62601.1"/>
    </source>
</evidence>
<feature type="region of interest" description="Disordered" evidence="1">
    <location>
        <begin position="740"/>
        <end position="769"/>
    </location>
</feature>
<name>R4YZZ8_9ACTN</name>
<dbReference type="EMBL" id="CANL01000005">
    <property type="protein sequence ID" value="CCM62601.1"/>
    <property type="molecule type" value="Genomic_DNA"/>
</dbReference>
<dbReference type="HOGENOM" id="CLU_363194_0_0_11"/>
<dbReference type="eggNOG" id="ENOG502Z994">
    <property type="taxonomic scope" value="Bacteria"/>
</dbReference>
<reference evidence="2 3" key="1">
    <citation type="journal article" date="2013" name="ISME J.">
        <title>Metabolic model for the filamentous 'Candidatus Microthrix parvicella' based on genomic and metagenomic analyses.</title>
        <authorList>
            <person name="Jon McIlroy S."/>
            <person name="Kristiansen R."/>
            <person name="Albertsen M."/>
            <person name="Michael Karst S."/>
            <person name="Rossetti S."/>
            <person name="Lund Nielsen J."/>
            <person name="Tandoi V."/>
            <person name="James Seviour R."/>
            <person name="Nielsen P.H."/>
        </authorList>
    </citation>
    <scope>NUCLEOTIDE SEQUENCE [LARGE SCALE GENOMIC DNA]</scope>
    <source>
        <strain evidence="2 3">RN1</strain>
    </source>
</reference>
<dbReference type="Proteomes" id="UP000018291">
    <property type="component" value="Unassembled WGS sequence"/>
</dbReference>